<dbReference type="KEGG" id="kfl:Kfla_5914"/>
<dbReference type="AlphaFoldDB" id="D2PRK0"/>
<dbReference type="InterPro" id="IPR029068">
    <property type="entry name" value="Glyas_Bleomycin-R_OHBP_Dase"/>
</dbReference>
<keyword evidence="1" id="KW-0046">Antibiotic resistance</keyword>
<dbReference type="OrthoDB" id="9798201at2"/>
<dbReference type="STRING" id="479435.Kfla_5914"/>
<evidence type="ECO:0000313" key="3">
    <source>
        <dbReference type="EMBL" id="ADB34918.1"/>
    </source>
</evidence>
<accession>D2PRK0</accession>
<proteinExistence type="predicted"/>
<keyword evidence="4" id="KW-1185">Reference proteome</keyword>
<dbReference type="Pfam" id="PF19581">
    <property type="entry name" value="Glyoxalase_7"/>
    <property type="match status" value="1"/>
</dbReference>
<reference evidence="3 4" key="2">
    <citation type="journal article" date="2010" name="Stand. Genomic Sci.">
        <title>Complete genome sequence of Kribbella flavida type strain (IFO 14399).</title>
        <authorList>
            <person name="Pukall R."/>
            <person name="Lapidus A."/>
            <person name="Glavina Del Rio T."/>
            <person name="Copeland A."/>
            <person name="Tice H."/>
            <person name="Cheng J.-F."/>
            <person name="Lucas S."/>
            <person name="Chen F."/>
            <person name="Nolan M."/>
            <person name="LaButti K."/>
            <person name="Pati A."/>
            <person name="Ivanova N."/>
            <person name="Mavrommatis K."/>
            <person name="Mikhailova N."/>
            <person name="Pitluck S."/>
            <person name="Bruce D."/>
            <person name="Goodwin L."/>
            <person name="Land M."/>
            <person name="Hauser L."/>
            <person name="Chang Y.-J."/>
            <person name="Jeffries C.D."/>
            <person name="Chen A."/>
            <person name="Palaniappan K."/>
            <person name="Chain P."/>
            <person name="Rohde M."/>
            <person name="Goeker M."/>
            <person name="Bristow J."/>
            <person name="Eisen J.A."/>
            <person name="Markowitz V."/>
            <person name="Hugenholtz P."/>
            <person name="Kyrpides N.C."/>
            <person name="Klenk H.-P."/>
            <person name="Brettin T."/>
        </authorList>
    </citation>
    <scope>NUCLEOTIDE SEQUENCE [LARGE SCALE GENOMIC DNA]</scope>
    <source>
        <strain evidence="4">DSM 17836 / JCM 10339 / NBRC 14399</strain>
    </source>
</reference>
<dbReference type="InterPro" id="IPR045517">
    <property type="entry name" value="Glyoxalase_8"/>
</dbReference>
<dbReference type="EMBL" id="CP001736">
    <property type="protein sequence ID" value="ADB34918.1"/>
    <property type="molecule type" value="Genomic_DNA"/>
</dbReference>
<keyword evidence="3" id="KW-0560">Oxidoreductase</keyword>
<evidence type="ECO:0000259" key="2">
    <source>
        <dbReference type="Pfam" id="PF20066"/>
    </source>
</evidence>
<keyword evidence="3" id="KW-0223">Dioxygenase</keyword>
<dbReference type="GO" id="GO:0051213">
    <property type="term" value="F:dioxygenase activity"/>
    <property type="evidence" value="ECO:0007669"/>
    <property type="project" value="UniProtKB-KW"/>
</dbReference>
<evidence type="ECO:0000313" key="4">
    <source>
        <dbReference type="Proteomes" id="UP000007967"/>
    </source>
</evidence>
<dbReference type="Gene3D" id="3.10.180.10">
    <property type="entry name" value="2,3-Dihydroxybiphenyl 1,2-Dioxygenase, domain 1"/>
    <property type="match status" value="1"/>
</dbReference>
<gene>
    <name evidence="3" type="ordered locus">Kfla_5914</name>
</gene>
<evidence type="ECO:0000256" key="1">
    <source>
        <dbReference type="ARBA" id="ARBA00023251"/>
    </source>
</evidence>
<name>D2PRK0_KRIFD</name>
<protein>
    <submittedName>
        <fullName evidence="3">Glyoxalase/bleomycin resistance protein/dioxygenase</fullName>
    </submittedName>
</protein>
<dbReference type="RefSeq" id="WP_012923472.1">
    <property type="nucleotide sequence ID" value="NC_013729.1"/>
</dbReference>
<dbReference type="GO" id="GO:0046677">
    <property type="term" value="P:response to antibiotic"/>
    <property type="evidence" value="ECO:0007669"/>
    <property type="project" value="UniProtKB-KW"/>
</dbReference>
<sequence>MRTFRDAKTMAKTLRAELLARRQVELGHSEALEIVARQFGHADWNVMAAKARQLAGVDGDGSTGVGGNPTIPVLRIFDVAQARRFFVDFLGCRLDFGGPSDGADGPFYGQVTRAGSTFHLTETPYVASPGATIGIWLPNLDDLHAELDAQRTQVEVFGPAVWVPRPEDAGWARVMAVNDPFGNMLRFCQPPDAGHLPRW</sequence>
<dbReference type="InterPro" id="IPR000335">
    <property type="entry name" value="Bleomycin-R"/>
</dbReference>
<dbReference type="HOGENOM" id="CLU_121379_1_0_11"/>
<dbReference type="eggNOG" id="COG0346">
    <property type="taxonomic scope" value="Bacteria"/>
</dbReference>
<feature type="domain" description="Glyoxalase-related protein" evidence="2">
    <location>
        <begin position="3"/>
        <end position="53"/>
    </location>
</feature>
<organism evidence="3 4">
    <name type="scientific">Kribbella flavida (strain DSM 17836 / JCM 10339 / NBRC 14399)</name>
    <dbReference type="NCBI Taxonomy" id="479435"/>
    <lineage>
        <taxon>Bacteria</taxon>
        <taxon>Bacillati</taxon>
        <taxon>Actinomycetota</taxon>
        <taxon>Actinomycetes</taxon>
        <taxon>Propionibacteriales</taxon>
        <taxon>Kribbellaceae</taxon>
        <taxon>Kribbella</taxon>
    </lineage>
</organism>
<reference evidence="4" key="1">
    <citation type="submission" date="2009-09" db="EMBL/GenBank/DDBJ databases">
        <title>The complete genome of Kribbella flavida DSM 17836.</title>
        <authorList>
            <consortium name="US DOE Joint Genome Institute (JGI-PGF)"/>
            <person name="Lucas S."/>
            <person name="Copeland A."/>
            <person name="Lapidus A."/>
            <person name="Glavina del Rio T."/>
            <person name="Dalin E."/>
            <person name="Tice H."/>
            <person name="Bruce D."/>
            <person name="Goodwin L."/>
            <person name="Pitluck S."/>
            <person name="Kyrpides N."/>
            <person name="Mavromatis K."/>
            <person name="Ivanova N."/>
            <person name="Saunders E."/>
            <person name="Brettin T."/>
            <person name="Detter J.C."/>
            <person name="Han C."/>
            <person name="Larimer F."/>
            <person name="Land M."/>
            <person name="Hauser L."/>
            <person name="Markowitz V."/>
            <person name="Cheng J.-F."/>
            <person name="Hugenholtz P."/>
            <person name="Woyke T."/>
            <person name="Wu D."/>
            <person name="Pukall R."/>
            <person name="Klenk H.-P."/>
            <person name="Eisen J.A."/>
        </authorList>
    </citation>
    <scope>NUCLEOTIDE SEQUENCE [LARGE SCALE GENOMIC DNA]</scope>
    <source>
        <strain evidence="4">DSM 17836 / JCM 10339 / NBRC 14399</strain>
    </source>
</reference>
<dbReference type="Proteomes" id="UP000007967">
    <property type="component" value="Chromosome"/>
</dbReference>
<dbReference type="Pfam" id="PF20066">
    <property type="entry name" value="Glyoxalase_8"/>
    <property type="match status" value="1"/>
</dbReference>
<dbReference type="SUPFAM" id="SSF54593">
    <property type="entry name" value="Glyoxalase/Bleomycin resistance protein/Dihydroxybiphenyl dioxygenase"/>
    <property type="match status" value="1"/>
</dbReference>